<dbReference type="Pfam" id="PF00773">
    <property type="entry name" value="RNB"/>
    <property type="match status" value="1"/>
</dbReference>
<evidence type="ECO:0000259" key="1">
    <source>
        <dbReference type="SMART" id="SM00955"/>
    </source>
</evidence>
<keyword evidence="2" id="KW-0269">Exonuclease</keyword>
<dbReference type="AlphaFoldDB" id="A0A9W8ECI1"/>
<dbReference type="GO" id="GO:0003723">
    <property type="term" value="F:RNA binding"/>
    <property type="evidence" value="ECO:0007669"/>
    <property type="project" value="InterPro"/>
</dbReference>
<reference evidence="2" key="1">
    <citation type="submission" date="2022-07" db="EMBL/GenBank/DDBJ databases">
        <title>Phylogenomic reconstructions and comparative analyses of Kickxellomycotina fungi.</title>
        <authorList>
            <person name="Reynolds N.K."/>
            <person name="Stajich J.E."/>
            <person name="Barry K."/>
            <person name="Grigoriev I.V."/>
            <person name="Crous P."/>
            <person name="Smith M.E."/>
        </authorList>
    </citation>
    <scope>NUCLEOTIDE SEQUENCE</scope>
    <source>
        <strain evidence="2">RSA 567</strain>
    </source>
</reference>
<dbReference type="InterPro" id="IPR050180">
    <property type="entry name" value="RNR_Ribonuclease"/>
</dbReference>
<accession>A0A9W8ECI1</accession>
<dbReference type="SUPFAM" id="SSF50249">
    <property type="entry name" value="Nucleic acid-binding proteins"/>
    <property type="match status" value="1"/>
</dbReference>
<dbReference type="GO" id="GO:0000932">
    <property type="term" value="C:P-body"/>
    <property type="evidence" value="ECO:0007669"/>
    <property type="project" value="TreeGrafter"/>
</dbReference>
<protein>
    <submittedName>
        <fullName evidence="2">3'-5' RNA exonuclease complex component</fullName>
        <ecNumber evidence="2">3.1.13.1</ecNumber>
    </submittedName>
</protein>
<comment type="caution">
    <text evidence="2">The sequence shown here is derived from an EMBL/GenBank/DDBJ whole genome shotgun (WGS) entry which is preliminary data.</text>
</comment>
<dbReference type="PANTHER" id="PTHR23355">
    <property type="entry name" value="RIBONUCLEASE"/>
    <property type="match status" value="1"/>
</dbReference>
<dbReference type="GO" id="GO:0006402">
    <property type="term" value="P:mRNA catabolic process"/>
    <property type="evidence" value="ECO:0007669"/>
    <property type="project" value="TreeGrafter"/>
</dbReference>
<feature type="domain" description="RNB" evidence="1">
    <location>
        <begin position="249"/>
        <end position="721"/>
    </location>
</feature>
<dbReference type="SMART" id="SM00955">
    <property type="entry name" value="RNB"/>
    <property type="match status" value="1"/>
</dbReference>
<feature type="non-terminal residue" evidence="2">
    <location>
        <position position="1"/>
    </location>
</feature>
<dbReference type="PANTHER" id="PTHR23355:SF65">
    <property type="entry name" value="EXORIBONUCLEASE CYT-4, PUTATIVE (AFU_ORTHOLOGUE AFUA_7G01550)-RELATED"/>
    <property type="match status" value="1"/>
</dbReference>
<gene>
    <name evidence="2" type="primary">MSU1</name>
    <name evidence="2" type="ORF">H4R34_004127</name>
</gene>
<dbReference type="EC" id="3.1.13.1" evidence="2"/>
<dbReference type="EMBL" id="JANBQB010000470">
    <property type="protein sequence ID" value="KAJ1976012.1"/>
    <property type="molecule type" value="Genomic_DNA"/>
</dbReference>
<dbReference type="GO" id="GO:0008859">
    <property type="term" value="F:exoribonuclease II activity"/>
    <property type="evidence" value="ECO:0007669"/>
    <property type="project" value="UniProtKB-EC"/>
</dbReference>
<keyword evidence="2" id="KW-0540">Nuclease</keyword>
<sequence length="889" mass="98297">YLQQLDHQPKLSATDVPPEQLHAIHRHLISHPFEYLVDYRNVALTRRFYLRHPQERNLMRRVYRWVRESAPELQAFVAKMRQVLQARADGTTLADGSPIEFTGPDRDFVHLLQLYVIDHASGVRIPTIFYHNIVPAMLKPLNRFSFIDKDAVVQILADLGVWSYWGKHHLLSRILPLPGTGIFPKVDRLVDDIGQEVKARQMLALPATLSRAGLPEPNAATATATIQTAPDSVLSADALYDRDIYASIRHDFGDMVVYTLDDANAHEIDDGMSIERDPVTGTPTWIHVHIADPTSLIPPDHPLSNYLCMRSSTLYFPEDAWAMIPHHLARTYLGLESKQASPTTASMAGLMPRATAAEHEGVFALTFSAQLEPNGQLGDYIIRPSRLHRLVPITYAEADQLLADAGIGQFLPQSVAHDPYLVTTQQPLWHPGAGNGVEKLTQRLDRLRTPTNPDTLAALGNGATSLPLIRRDLQDLLKVARQLRQYRVDHGALNLQAMNARSSIQVGPLPPTCAAVTNVASIWADDPPPIVAAQSNESYTTAAPWILAPSSDQQRLGASVSRSLVAEFMILGGRIATAFCQDRNIPIAYRNQGRPNIDLLEATQASTNSALAQLSVRSVTFSMLNSGYLAQFRKQRPSNAAHSAAALYHQTLARAHLQGGELNVRDSDILLPLMPAASLSLDPTPGHSMLGLTNGYTRVTSPLRRYLDMVTHWQIKAYLLFGTVAKLPFQAAQLQMLIPEWYRLEKATSLMAQDRIAFWSALLLQRWLNAPSDQAPPSYTLGSHTITAPFERDASTQSPILDGIVVHHNGNPLLPISVHLPSVGLNARVLPSDVCRPLPGSTMDNRVSHAWDLKAKPLLAGDRVKVKILENLPYARILNAVIVHVEQVP</sequence>
<proteinExistence type="predicted"/>
<dbReference type="InterPro" id="IPR012340">
    <property type="entry name" value="NA-bd_OB-fold"/>
</dbReference>
<keyword evidence="2" id="KW-0378">Hydrolase</keyword>
<name>A0A9W8ECI1_9FUNG</name>
<dbReference type="InterPro" id="IPR001900">
    <property type="entry name" value="RNase_II/R"/>
</dbReference>
<keyword evidence="3" id="KW-1185">Reference proteome</keyword>
<dbReference type="OrthoDB" id="2285229at2759"/>
<organism evidence="2 3">
    <name type="scientific">Dimargaris verticillata</name>
    <dbReference type="NCBI Taxonomy" id="2761393"/>
    <lineage>
        <taxon>Eukaryota</taxon>
        <taxon>Fungi</taxon>
        <taxon>Fungi incertae sedis</taxon>
        <taxon>Zoopagomycota</taxon>
        <taxon>Kickxellomycotina</taxon>
        <taxon>Dimargaritomycetes</taxon>
        <taxon>Dimargaritales</taxon>
        <taxon>Dimargaritaceae</taxon>
        <taxon>Dimargaris</taxon>
    </lineage>
</organism>
<dbReference type="Proteomes" id="UP001151582">
    <property type="component" value="Unassembled WGS sequence"/>
</dbReference>
<evidence type="ECO:0000313" key="3">
    <source>
        <dbReference type="Proteomes" id="UP001151582"/>
    </source>
</evidence>
<evidence type="ECO:0000313" key="2">
    <source>
        <dbReference type="EMBL" id="KAJ1976012.1"/>
    </source>
</evidence>